<feature type="domain" description="Glycosyl transferase family 1" evidence="1">
    <location>
        <begin position="2"/>
        <end position="78"/>
    </location>
</feature>
<dbReference type="Pfam" id="PF00534">
    <property type="entry name" value="Glycos_transf_1"/>
    <property type="match status" value="1"/>
</dbReference>
<organism evidence="2">
    <name type="scientific">marine sediment metagenome</name>
    <dbReference type="NCBI Taxonomy" id="412755"/>
    <lineage>
        <taxon>unclassified sequences</taxon>
        <taxon>metagenomes</taxon>
        <taxon>ecological metagenomes</taxon>
    </lineage>
</organism>
<comment type="caution">
    <text evidence="2">The sequence shown here is derived from an EMBL/GenBank/DDBJ whole genome shotgun (WGS) entry which is preliminary data.</text>
</comment>
<dbReference type="PANTHER" id="PTHR12526:SF630">
    <property type="entry name" value="GLYCOSYLTRANSFERASE"/>
    <property type="match status" value="1"/>
</dbReference>
<evidence type="ECO:0000313" key="2">
    <source>
        <dbReference type="EMBL" id="GAH42294.1"/>
    </source>
</evidence>
<dbReference type="AlphaFoldDB" id="X1GKY8"/>
<protein>
    <recommendedName>
        <fullName evidence="1">Glycosyl transferase family 1 domain-containing protein</fullName>
    </recommendedName>
</protein>
<accession>X1GKY8</accession>
<dbReference type="Gene3D" id="3.40.50.2000">
    <property type="entry name" value="Glycogen Phosphorylase B"/>
    <property type="match status" value="2"/>
</dbReference>
<dbReference type="EMBL" id="BARU01013913">
    <property type="protein sequence ID" value="GAH42294.1"/>
    <property type="molecule type" value="Genomic_DNA"/>
</dbReference>
<dbReference type="PANTHER" id="PTHR12526">
    <property type="entry name" value="GLYCOSYLTRANSFERASE"/>
    <property type="match status" value="1"/>
</dbReference>
<proteinExistence type="predicted"/>
<dbReference type="InterPro" id="IPR001296">
    <property type="entry name" value="Glyco_trans_1"/>
</dbReference>
<name>X1GKY8_9ZZZZ</name>
<dbReference type="SUPFAM" id="SSF53756">
    <property type="entry name" value="UDP-Glycosyltransferase/glycogen phosphorylase"/>
    <property type="match status" value="1"/>
</dbReference>
<sequence>SYYQAADIFVYTSLYENFGQTLLEAAAAGLPIISTPVGIAPEIVIDGETGFLVNDDSKMISERIRQLNNVSTRREFGTRIREIVKKKFAWSNIIDQYLQMYQDLL</sequence>
<dbReference type="GO" id="GO:0016757">
    <property type="term" value="F:glycosyltransferase activity"/>
    <property type="evidence" value="ECO:0007669"/>
    <property type="project" value="InterPro"/>
</dbReference>
<gene>
    <name evidence="2" type="ORF">S03H2_24853</name>
</gene>
<dbReference type="CDD" id="cd03801">
    <property type="entry name" value="GT4_PimA-like"/>
    <property type="match status" value="1"/>
</dbReference>
<evidence type="ECO:0000259" key="1">
    <source>
        <dbReference type="Pfam" id="PF00534"/>
    </source>
</evidence>
<reference evidence="2" key="1">
    <citation type="journal article" date="2014" name="Front. Microbiol.">
        <title>High frequency of phylogenetically diverse reductive dehalogenase-homologous genes in deep subseafloor sedimentary metagenomes.</title>
        <authorList>
            <person name="Kawai M."/>
            <person name="Futagami T."/>
            <person name="Toyoda A."/>
            <person name="Takaki Y."/>
            <person name="Nishi S."/>
            <person name="Hori S."/>
            <person name="Arai W."/>
            <person name="Tsubouchi T."/>
            <person name="Morono Y."/>
            <person name="Uchiyama I."/>
            <person name="Ito T."/>
            <person name="Fujiyama A."/>
            <person name="Inagaki F."/>
            <person name="Takami H."/>
        </authorList>
    </citation>
    <scope>NUCLEOTIDE SEQUENCE</scope>
    <source>
        <strain evidence="2">Expedition CK06-06</strain>
    </source>
</reference>
<feature type="non-terminal residue" evidence="2">
    <location>
        <position position="1"/>
    </location>
</feature>